<sequence length="177" mass="19244">MSALRPTFPLAAPIGGGDGFRRGRAGAAAAASSASAAASSASASAGVGVSLYEVLGVAEGEGRAEEIKRAYRRMARRLHPDAAASPPGRATAEQARRFIAVREAYDTLSDPHRRALYDRSLASSPSASHQELDERSHWRKHWQDQIAELCWRSIDKDSEDNLSWGARMRRKWGESLN</sequence>
<dbReference type="GO" id="GO:0005783">
    <property type="term" value="C:endoplasmic reticulum"/>
    <property type="evidence" value="ECO:0007669"/>
    <property type="project" value="UniProtKB-ARBA"/>
</dbReference>
<organism evidence="2 3">
    <name type="scientific">Ananas comosus</name>
    <name type="common">Pineapple</name>
    <name type="synonym">Ananas ananas</name>
    <dbReference type="NCBI Taxonomy" id="4615"/>
    <lineage>
        <taxon>Eukaryota</taxon>
        <taxon>Viridiplantae</taxon>
        <taxon>Streptophyta</taxon>
        <taxon>Embryophyta</taxon>
        <taxon>Tracheophyta</taxon>
        <taxon>Spermatophyta</taxon>
        <taxon>Magnoliopsida</taxon>
        <taxon>Liliopsida</taxon>
        <taxon>Poales</taxon>
        <taxon>Bromeliaceae</taxon>
        <taxon>Bromelioideae</taxon>
        <taxon>Ananas</taxon>
    </lineage>
</organism>
<keyword evidence="2" id="KW-1185">Reference proteome</keyword>
<dbReference type="SMART" id="SM00271">
    <property type="entry name" value="DnaJ"/>
    <property type="match status" value="1"/>
</dbReference>
<proteinExistence type="predicted"/>
<evidence type="ECO:0000259" key="1">
    <source>
        <dbReference type="PROSITE" id="PS50076"/>
    </source>
</evidence>
<name>A0A6P5GRT3_ANACO</name>
<dbReference type="PANTHER" id="PTHR45090">
    <property type="entry name" value="CHAPERONE PROTEIN DNAJ 20 CHLOROPLASTIC"/>
    <property type="match status" value="1"/>
</dbReference>
<dbReference type="Gene3D" id="1.10.287.110">
    <property type="entry name" value="DnaJ domain"/>
    <property type="match status" value="1"/>
</dbReference>
<evidence type="ECO:0000313" key="2">
    <source>
        <dbReference type="Proteomes" id="UP000515123"/>
    </source>
</evidence>
<dbReference type="PROSITE" id="PS00636">
    <property type="entry name" value="DNAJ_1"/>
    <property type="match status" value="1"/>
</dbReference>
<dbReference type="InterPro" id="IPR053232">
    <property type="entry name" value="DnaJ_C/III_chloroplastic"/>
</dbReference>
<dbReference type="OrthoDB" id="445556at2759"/>
<evidence type="ECO:0000313" key="3">
    <source>
        <dbReference type="RefSeq" id="XP_020111371.1"/>
    </source>
</evidence>
<dbReference type="InterPro" id="IPR036869">
    <property type="entry name" value="J_dom_sf"/>
</dbReference>
<dbReference type="PROSITE" id="PS50076">
    <property type="entry name" value="DNAJ_2"/>
    <property type="match status" value="1"/>
</dbReference>
<dbReference type="AlphaFoldDB" id="A0A6P5GRT3"/>
<dbReference type="SUPFAM" id="SSF46565">
    <property type="entry name" value="Chaperone J-domain"/>
    <property type="match status" value="1"/>
</dbReference>
<protein>
    <submittedName>
        <fullName evidence="3">Chaperone protein dnaJ 20, chloroplastic-like</fullName>
    </submittedName>
</protein>
<dbReference type="PRINTS" id="PR00625">
    <property type="entry name" value="JDOMAIN"/>
</dbReference>
<accession>A0A6P5GRT3</accession>
<dbReference type="InterPro" id="IPR001623">
    <property type="entry name" value="DnaJ_domain"/>
</dbReference>
<reference evidence="3" key="2">
    <citation type="submission" date="2025-08" db="UniProtKB">
        <authorList>
            <consortium name="RefSeq"/>
        </authorList>
    </citation>
    <scope>IDENTIFICATION</scope>
    <source>
        <tissue evidence="3">Leaf</tissue>
    </source>
</reference>
<reference evidence="2" key="1">
    <citation type="journal article" date="2015" name="Nat. Genet.">
        <title>The pineapple genome and the evolution of CAM photosynthesis.</title>
        <authorList>
            <person name="Ming R."/>
            <person name="VanBuren R."/>
            <person name="Wai C.M."/>
            <person name="Tang H."/>
            <person name="Schatz M.C."/>
            <person name="Bowers J.E."/>
            <person name="Lyons E."/>
            <person name="Wang M.L."/>
            <person name="Chen J."/>
            <person name="Biggers E."/>
            <person name="Zhang J."/>
            <person name="Huang L."/>
            <person name="Zhang L."/>
            <person name="Miao W."/>
            <person name="Zhang J."/>
            <person name="Ye Z."/>
            <person name="Miao C."/>
            <person name="Lin Z."/>
            <person name="Wang H."/>
            <person name="Zhou H."/>
            <person name="Yim W.C."/>
            <person name="Priest H.D."/>
            <person name="Zheng C."/>
            <person name="Woodhouse M."/>
            <person name="Edger P.P."/>
            <person name="Guyot R."/>
            <person name="Guo H.B."/>
            <person name="Guo H."/>
            <person name="Zheng G."/>
            <person name="Singh R."/>
            <person name="Sharma A."/>
            <person name="Min X."/>
            <person name="Zheng Y."/>
            <person name="Lee H."/>
            <person name="Gurtowski J."/>
            <person name="Sedlazeck F.J."/>
            <person name="Harkess A."/>
            <person name="McKain M.R."/>
            <person name="Liao Z."/>
            <person name="Fang J."/>
            <person name="Liu J."/>
            <person name="Zhang X."/>
            <person name="Zhang Q."/>
            <person name="Hu W."/>
            <person name="Qin Y."/>
            <person name="Wang K."/>
            <person name="Chen L.Y."/>
            <person name="Shirley N."/>
            <person name="Lin Y.R."/>
            <person name="Liu L.Y."/>
            <person name="Hernandez A.G."/>
            <person name="Wright C.L."/>
            <person name="Bulone V."/>
            <person name="Tuskan G.A."/>
            <person name="Heath K."/>
            <person name="Zee F."/>
            <person name="Moore P.H."/>
            <person name="Sunkar R."/>
            <person name="Leebens-Mack J.H."/>
            <person name="Mockler T."/>
            <person name="Bennetzen J.L."/>
            <person name="Freeling M."/>
            <person name="Sankoff D."/>
            <person name="Paterson A.H."/>
            <person name="Zhu X."/>
            <person name="Yang X."/>
            <person name="Smith J.A."/>
            <person name="Cushman J.C."/>
            <person name="Paull R.E."/>
            <person name="Yu Q."/>
        </authorList>
    </citation>
    <scope>NUCLEOTIDE SEQUENCE [LARGE SCALE GENOMIC DNA]</scope>
    <source>
        <strain evidence="2">cv. F153</strain>
    </source>
</reference>
<dbReference type="Pfam" id="PF00226">
    <property type="entry name" value="DnaJ"/>
    <property type="match status" value="1"/>
</dbReference>
<dbReference type="GeneID" id="109726270"/>
<feature type="domain" description="J" evidence="1">
    <location>
        <begin position="50"/>
        <end position="121"/>
    </location>
</feature>
<dbReference type="Gramene" id="Aco016106.1.mrna1">
    <property type="protein sequence ID" value="Aco016106.1.mrna1"/>
    <property type="gene ID" value="Aco016106.1.path1"/>
</dbReference>
<dbReference type="GO" id="GO:0009507">
    <property type="term" value="C:chloroplast"/>
    <property type="evidence" value="ECO:0007669"/>
    <property type="project" value="TreeGrafter"/>
</dbReference>
<dbReference type="InterPro" id="IPR018253">
    <property type="entry name" value="DnaJ_domain_CS"/>
</dbReference>
<dbReference type="RefSeq" id="XP_020111371.1">
    <property type="nucleotide sequence ID" value="XM_020255782.1"/>
</dbReference>
<dbReference type="Proteomes" id="UP000515123">
    <property type="component" value="Linkage group 21"/>
</dbReference>
<gene>
    <name evidence="3" type="primary">LOC109726270</name>
</gene>
<dbReference type="CDD" id="cd06257">
    <property type="entry name" value="DnaJ"/>
    <property type="match status" value="1"/>
</dbReference>
<dbReference type="PANTHER" id="PTHR45090:SF4">
    <property type="entry name" value="J DOMAIN-CONTAINING PROTEIN"/>
    <property type="match status" value="1"/>
</dbReference>